<proteinExistence type="predicted"/>
<keyword evidence="1" id="KW-0261">Viral envelope protein</keyword>
<feature type="non-terminal residue" evidence="1">
    <location>
        <position position="1"/>
    </location>
</feature>
<dbReference type="GO" id="GO:0019031">
    <property type="term" value="C:viral envelope"/>
    <property type="evidence" value="ECO:0007669"/>
    <property type="project" value="UniProtKB-KW"/>
</dbReference>
<evidence type="ECO:0000313" key="1">
    <source>
        <dbReference type="EMBL" id="AAX55826.1"/>
    </source>
</evidence>
<protein>
    <submittedName>
        <fullName evidence="1">Envelope glycoprotein</fullName>
    </submittedName>
</protein>
<gene>
    <name evidence="1" type="primary">env</name>
</gene>
<accession>Q58GQ9</accession>
<dbReference type="EMBL" id="AY952789">
    <property type="protein sequence ID" value="AAX55826.1"/>
    <property type="molecule type" value="Genomic_DNA"/>
</dbReference>
<feature type="non-terminal residue" evidence="1">
    <location>
        <position position="157"/>
    </location>
</feature>
<name>Q58GQ9_HV1</name>
<reference evidence="1" key="1">
    <citation type="submission" date="2005-03" db="EMBL/GenBank/DDBJ databases">
        <title>Genetic Diversity of HIV-1 Subtypes Circulating in Northern Kenya.</title>
        <authorList>
            <person name="Khamadi S.A."/>
            <person name="Ochieng W."/>
            <person name="Lihana R.W."/>
            <person name="Kiptoo M.K."/>
            <person name="Kinyua J.G."/>
            <person name="Lagat N."/>
            <person name="Muriuki J."/>
            <person name="Mwangi J."/>
            <person name="Pelle R."/>
            <person name="Muigai A."/>
            <person name="Carter J."/>
            <person name="Yamada R."/>
            <person name="Mpoke S."/>
        </authorList>
    </citation>
    <scope>NUCLEOTIDE SEQUENCE</scope>
    <source>
        <strain evidence="1">MYDH013</strain>
    </source>
</reference>
<organismHost>
    <name type="scientific">Homo sapiens</name>
    <name type="common">Human</name>
    <dbReference type="NCBI Taxonomy" id="9606"/>
</organismHost>
<organism evidence="1">
    <name type="scientific">Human immunodeficiency virus type 1</name>
    <name type="common">HIV-1</name>
    <dbReference type="NCBI Taxonomy" id="11676"/>
    <lineage>
        <taxon>Viruses</taxon>
        <taxon>Riboviria</taxon>
        <taxon>Pararnavirae</taxon>
        <taxon>Artverviricota</taxon>
        <taxon>Revtraviricetes</taxon>
        <taxon>Ortervirales</taxon>
        <taxon>Retroviridae</taxon>
        <taxon>Orthoretrovirinae</taxon>
        <taxon>Lentivirus</taxon>
        <taxon>Lentivirus humimdef1</taxon>
    </lineage>
</organism>
<sequence>RINPLLLNGSLAEERGSNSISKIVDKQSPTIMIGDILTESVRNCVYKAQQYYKEKYKARTRTNILCNRRHNRKYKRSTLSTLVKYNGIKLYKGSCKITRHYPNITMILLAPSEEASSELHLVALVGGRILCALIQLIRRHHDSSSSVVPTFYYSISP</sequence>
<keyword evidence="1" id="KW-0946">Virion</keyword>